<evidence type="ECO:0000256" key="7">
    <source>
        <dbReference type="ARBA" id="ARBA00022795"/>
    </source>
</evidence>
<keyword evidence="12" id="KW-0969">Cilium</keyword>
<organism evidence="12 13">
    <name type="scientific">Hydrogenophilus thermoluteolus</name>
    <name type="common">Pseudomonas hydrogenothermophila</name>
    <dbReference type="NCBI Taxonomy" id="297"/>
    <lineage>
        <taxon>Bacteria</taxon>
        <taxon>Pseudomonadati</taxon>
        <taxon>Pseudomonadota</taxon>
        <taxon>Hydrogenophilia</taxon>
        <taxon>Hydrogenophilales</taxon>
        <taxon>Hydrogenophilaceae</taxon>
        <taxon>Hydrogenophilus</taxon>
    </lineage>
</organism>
<dbReference type="GO" id="GO:0003774">
    <property type="term" value="F:cytoskeletal motor activity"/>
    <property type="evidence" value="ECO:0007669"/>
    <property type="project" value="InterPro"/>
</dbReference>
<dbReference type="PRINTS" id="PR01003">
    <property type="entry name" value="FLGFLIH"/>
</dbReference>
<comment type="subcellular location">
    <subcellularLocation>
        <location evidence="2">Cytoplasm</location>
    </subcellularLocation>
</comment>
<dbReference type="InterPro" id="IPR018035">
    <property type="entry name" value="Flagellar_FliH/T3SS_HrpE"/>
</dbReference>
<accession>A0A2Z6DZI6</accession>
<evidence type="ECO:0000256" key="1">
    <source>
        <dbReference type="ARBA" id="ARBA00003041"/>
    </source>
</evidence>
<dbReference type="GO" id="GO:0071973">
    <property type="term" value="P:bacterial-type flagellum-dependent cell motility"/>
    <property type="evidence" value="ECO:0007669"/>
    <property type="project" value="InterPro"/>
</dbReference>
<dbReference type="GO" id="GO:0015031">
    <property type="term" value="P:protein transport"/>
    <property type="evidence" value="ECO:0007669"/>
    <property type="project" value="UniProtKB-KW"/>
</dbReference>
<comment type="similarity">
    <text evidence="3">Belongs to the FliH family.</text>
</comment>
<dbReference type="PANTHER" id="PTHR34982">
    <property type="entry name" value="YOP PROTEINS TRANSLOCATION PROTEIN L"/>
    <property type="match status" value="1"/>
</dbReference>
<dbReference type="EMBL" id="AP018558">
    <property type="protein sequence ID" value="BBD77760.1"/>
    <property type="molecule type" value="Genomic_DNA"/>
</dbReference>
<evidence type="ECO:0000256" key="6">
    <source>
        <dbReference type="ARBA" id="ARBA00022490"/>
    </source>
</evidence>
<keyword evidence="12" id="KW-0966">Cell projection</keyword>
<dbReference type="GO" id="GO:0009288">
    <property type="term" value="C:bacterial-type flagellum"/>
    <property type="evidence" value="ECO:0007669"/>
    <property type="project" value="InterPro"/>
</dbReference>
<dbReference type="Proteomes" id="UP000262004">
    <property type="component" value="Chromosome"/>
</dbReference>
<keyword evidence="8" id="KW-0653">Protein transport</keyword>
<dbReference type="KEGG" id="htl:HPTL_1498"/>
<keyword evidence="9" id="KW-1006">Bacterial flagellum protein export</keyword>
<evidence type="ECO:0000256" key="9">
    <source>
        <dbReference type="ARBA" id="ARBA00023225"/>
    </source>
</evidence>
<dbReference type="PANTHER" id="PTHR34982:SF1">
    <property type="entry name" value="FLAGELLAR ASSEMBLY PROTEIN FLIH"/>
    <property type="match status" value="1"/>
</dbReference>
<keyword evidence="5" id="KW-0813">Transport</keyword>
<dbReference type="InterPro" id="IPR051472">
    <property type="entry name" value="T3SS_Stator/FliH"/>
</dbReference>
<keyword evidence="6" id="KW-0963">Cytoplasm</keyword>
<feature type="compositionally biased region" description="Polar residues" evidence="10">
    <location>
        <begin position="40"/>
        <end position="53"/>
    </location>
</feature>
<evidence type="ECO:0000256" key="4">
    <source>
        <dbReference type="ARBA" id="ARBA00016507"/>
    </source>
</evidence>
<name>A0A2Z6DZI6_HYDTE</name>
<evidence type="ECO:0000256" key="10">
    <source>
        <dbReference type="SAM" id="MobiDB-lite"/>
    </source>
</evidence>
<evidence type="ECO:0000256" key="8">
    <source>
        <dbReference type="ARBA" id="ARBA00022927"/>
    </source>
</evidence>
<sequence>MSIERHQASGLYPPLPLPSFDEPERGARSGGNAVAPPSQHPSDATPYSSSLPTASDLEALIESTRKEGFDEGYRAGFAQGKSEGYQAGFKEGHSAGFAQGENEGREAGHQEGYAAGFAEGQEAGKAAAYAEWSPKWEAQTDALTKIVTQLSAATQQLPQQLAEPVTALAIEIARAVVMENLRTQPESVVAVTRQILETELRRPVTVRLHPDDHALVTKNLTPSEAVRFVPDPELAHGSVCVEGDSFLIDGTVASRWRRIVSRLYPTAATWEPSDDRRED</sequence>
<feature type="domain" description="Flagellar assembly protein FliH/Type III secretion system HrpE" evidence="11">
    <location>
        <begin position="138"/>
        <end position="259"/>
    </location>
</feature>
<gene>
    <name evidence="12" type="primary">fliH</name>
    <name evidence="12" type="ORF">HPTL_1498</name>
</gene>
<dbReference type="RefSeq" id="WP_119335470.1">
    <property type="nucleotide sequence ID" value="NZ_AP018558.1"/>
</dbReference>
<keyword evidence="7" id="KW-1005">Bacterial flagellum biogenesis</keyword>
<keyword evidence="13" id="KW-1185">Reference proteome</keyword>
<dbReference type="Pfam" id="PF02108">
    <property type="entry name" value="FliH"/>
    <property type="match status" value="1"/>
</dbReference>
<reference evidence="12 13" key="1">
    <citation type="submission" date="2018-04" db="EMBL/GenBank/DDBJ databases">
        <title>Complete genome sequence of Hydrogenophilus thermoluteolus TH-1.</title>
        <authorList>
            <person name="Arai H."/>
        </authorList>
    </citation>
    <scope>NUCLEOTIDE SEQUENCE [LARGE SCALE GENOMIC DNA]</scope>
    <source>
        <strain evidence="12 13">TH-1</strain>
    </source>
</reference>
<evidence type="ECO:0000259" key="11">
    <source>
        <dbReference type="Pfam" id="PF02108"/>
    </source>
</evidence>
<protein>
    <recommendedName>
        <fullName evidence="4">Flagellar assembly protein FliH</fullName>
    </recommendedName>
</protein>
<dbReference type="InterPro" id="IPR000563">
    <property type="entry name" value="Flag_FliH"/>
</dbReference>
<evidence type="ECO:0000256" key="3">
    <source>
        <dbReference type="ARBA" id="ARBA00006602"/>
    </source>
</evidence>
<dbReference type="AlphaFoldDB" id="A0A2Z6DZI6"/>
<evidence type="ECO:0000256" key="5">
    <source>
        <dbReference type="ARBA" id="ARBA00022448"/>
    </source>
</evidence>
<evidence type="ECO:0000256" key="2">
    <source>
        <dbReference type="ARBA" id="ARBA00004496"/>
    </source>
</evidence>
<proteinExistence type="inferred from homology"/>
<keyword evidence="12" id="KW-0282">Flagellum</keyword>
<dbReference type="GO" id="GO:0005829">
    <property type="term" value="C:cytosol"/>
    <property type="evidence" value="ECO:0007669"/>
    <property type="project" value="TreeGrafter"/>
</dbReference>
<evidence type="ECO:0000313" key="13">
    <source>
        <dbReference type="Proteomes" id="UP000262004"/>
    </source>
</evidence>
<feature type="region of interest" description="Disordered" evidence="10">
    <location>
        <begin position="1"/>
        <end position="55"/>
    </location>
</feature>
<dbReference type="OrthoDB" id="5296952at2"/>
<evidence type="ECO:0000313" key="12">
    <source>
        <dbReference type="EMBL" id="BBD77760.1"/>
    </source>
</evidence>
<comment type="function">
    <text evidence="1">Needed for flagellar regrowth and assembly.</text>
</comment>
<dbReference type="GO" id="GO:0044781">
    <property type="term" value="P:bacterial-type flagellum organization"/>
    <property type="evidence" value="ECO:0007669"/>
    <property type="project" value="UniProtKB-KW"/>
</dbReference>